<protein>
    <submittedName>
        <fullName evidence="3">Uncharacterized protein</fullName>
    </submittedName>
</protein>
<dbReference type="EMBL" id="JAACJN010000051">
    <property type="protein sequence ID" value="KAF5382401.1"/>
    <property type="molecule type" value="Genomic_DNA"/>
</dbReference>
<accession>A0A8H5M6E2</accession>
<proteinExistence type="predicted"/>
<keyword evidence="2" id="KW-0472">Membrane</keyword>
<evidence type="ECO:0000256" key="2">
    <source>
        <dbReference type="SAM" id="Phobius"/>
    </source>
</evidence>
<feature type="region of interest" description="Disordered" evidence="1">
    <location>
        <begin position="361"/>
        <end position="386"/>
    </location>
</feature>
<evidence type="ECO:0000256" key="1">
    <source>
        <dbReference type="SAM" id="MobiDB-lite"/>
    </source>
</evidence>
<evidence type="ECO:0000313" key="4">
    <source>
        <dbReference type="Proteomes" id="UP000518752"/>
    </source>
</evidence>
<feature type="region of interest" description="Disordered" evidence="1">
    <location>
        <begin position="192"/>
        <end position="248"/>
    </location>
</feature>
<keyword evidence="2" id="KW-1133">Transmembrane helix</keyword>
<comment type="caution">
    <text evidence="3">The sequence shown here is derived from an EMBL/GenBank/DDBJ whole genome shotgun (WGS) entry which is preliminary data.</text>
</comment>
<keyword evidence="4" id="KW-1185">Reference proteome</keyword>
<feature type="compositionally biased region" description="Polar residues" evidence="1">
    <location>
        <begin position="274"/>
        <end position="283"/>
    </location>
</feature>
<dbReference type="Proteomes" id="UP000518752">
    <property type="component" value="Unassembled WGS sequence"/>
</dbReference>
<dbReference type="OrthoDB" id="2683906at2759"/>
<feature type="transmembrane region" description="Helical" evidence="2">
    <location>
        <begin position="65"/>
        <end position="90"/>
    </location>
</feature>
<keyword evidence="2" id="KW-0812">Transmembrane</keyword>
<feature type="region of interest" description="Disordered" evidence="1">
    <location>
        <begin position="14"/>
        <end position="56"/>
    </location>
</feature>
<dbReference type="AlphaFoldDB" id="A0A8H5M6E2"/>
<feature type="compositionally biased region" description="Low complexity" evidence="1">
    <location>
        <begin position="203"/>
        <end position="243"/>
    </location>
</feature>
<name>A0A8H5M6E2_9AGAR</name>
<feature type="compositionally biased region" description="Low complexity" evidence="1">
    <location>
        <begin position="46"/>
        <end position="56"/>
    </location>
</feature>
<feature type="compositionally biased region" description="Low complexity" evidence="1">
    <location>
        <begin position="14"/>
        <end position="30"/>
    </location>
</feature>
<feature type="compositionally biased region" description="Low complexity" evidence="1">
    <location>
        <begin position="362"/>
        <end position="373"/>
    </location>
</feature>
<feature type="compositionally biased region" description="Gly residues" evidence="1">
    <location>
        <begin position="36"/>
        <end position="45"/>
    </location>
</feature>
<sequence length="386" mass="39392">MSSSAASSSILSSVTSGSLSSSSSSSGASVQTTIPSGGGGGGNGTNTGNNQDNGNNGNVGNSASLYLYTFLATLVLLLGVSGAIVARSLLLRRRHRRMIEEAIRNGTYIPPNILANARGRVDLAKKPRMWEANVYRPSWTSHPSHTAISSIPDDRSGKEKEKGDGMGDRGARDVEFGWADIFPVAASISATSPAGSGLGGIGSSTTSMTMSSASDSGPNLIGSSSSPPSSSDTGTGSRTTASSRLRAVGTMPTRAIGGAWRLISPAGRVRNSDSEASSYPLSTTGGGAGVHHPNHQHQSLPTLETTQYTPTHLEVAVLIAMPGALAAAEHRAKMVDASGGGECEEDLPHVEVGMTEIVVPPSSSASASSAASSRMGVDWDLGRREG</sequence>
<gene>
    <name evidence="3" type="ORF">D9757_009812</name>
</gene>
<organism evidence="3 4">
    <name type="scientific">Collybiopsis confluens</name>
    <dbReference type="NCBI Taxonomy" id="2823264"/>
    <lineage>
        <taxon>Eukaryota</taxon>
        <taxon>Fungi</taxon>
        <taxon>Dikarya</taxon>
        <taxon>Basidiomycota</taxon>
        <taxon>Agaricomycotina</taxon>
        <taxon>Agaricomycetes</taxon>
        <taxon>Agaricomycetidae</taxon>
        <taxon>Agaricales</taxon>
        <taxon>Marasmiineae</taxon>
        <taxon>Omphalotaceae</taxon>
        <taxon>Collybiopsis</taxon>
    </lineage>
</organism>
<evidence type="ECO:0000313" key="3">
    <source>
        <dbReference type="EMBL" id="KAF5382401.1"/>
    </source>
</evidence>
<feature type="region of interest" description="Disordered" evidence="1">
    <location>
        <begin position="269"/>
        <end position="297"/>
    </location>
</feature>
<reference evidence="3 4" key="1">
    <citation type="journal article" date="2020" name="ISME J.">
        <title>Uncovering the hidden diversity of litter-decomposition mechanisms in mushroom-forming fungi.</title>
        <authorList>
            <person name="Floudas D."/>
            <person name="Bentzer J."/>
            <person name="Ahren D."/>
            <person name="Johansson T."/>
            <person name="Persson P."/>
            <person name="Tunlid A."/>
        </authorList>
    </citation>
    <scope>NUCLEOTIDE SEQUENCE [LARGE SCALE GENOMIC DNA]</scope>
    <source>
        <strain evidence="3 4">CBS 406.79</strain>
    </source>
</reference>
<feature type="compositionally biased region" description="Polar residues" evidence="1">
    <location>
        <begin position="139"/>
        <end position="149"/>
    </location>
</feature>
<feature type="compositionally biased region" description="Basic and acidic residues" evidence="1">
    <location>
        <begin position="152"/>
        <end position="170"/>
    </location>
</feature>
<feature type="region of interest" description="Disordered" evidence="1">
    <location>
        <begin position="139"/>
        <end position="170"/>
    </location>
</feature>